<dbReference type="GO" id="GO:0005975">
    <property type="term" value="P:carbohydrate metabolic process"/>
    <property type="evidence" value="ECO:0007669"/>
    <property type="project" value="InterPro"/>
</dbReference>
<feature type="domain" description="GH18" evidence="5">
    <location>
        <begin position="135"/>
        <end position="419"/>
    </location>
</feature>
<organism evidence="6 7">
    <name type="scientific">Dioscorea zingiberensis</name>
    <dbReference type="NCBI Taxonomy" id="325984"/>
    <lineage>
        <taxon>Eukaryota</taxon>
        <taxon>Viridiplantae</taxon>
        <taxon>Streptophyta</taxon>
        <taxon>Embryophyta</taxon>
        <taxon>Tracheophyta</taxon>
        <taxon>Spermatophyta</taxon>
        <taxon>Magnoliopsida</taxon>
        <taxon>Liliopsida</taxon>
        <taxon>Dioscoreales</taxon>
        <taxon>Dioscoreaceae</taxon>
        <taxon>Dioscorea</taxon>
    </lineage>
</organism>
<dbReference type="InterPro" id="IPR017853">
    <property type="entry name" value="GH"/>
</dbReference>
<name>A0A9D5CY97_9LILI</name>
<dbReference type="SUPFAM" id="SSF51445">
    <property type="entry name" value="(Trans)glycosidases"/>
    <property type="match status" value="1"/>
</dbReference>
<keyword evidence="7" id="KW-1185">Reference proteome</keyword>
<dbReference type="Proteomes" id="UP001085076">
    <property type="component" value="Miscellaneous, Linkage group lg02"/>
</dbReference>
<dbReference type="PROSITE" id="PS51910">
    <property type="entry name" value="GH18_2"/>
    <property type="match status" value="1"/>
</dbReference>
<evidence type="ECO:0000256" key="1">
    <source>
        <dbReference type="ARBA" id="ARBA00022801"/>
    </source>
</evidence>
<dbReference type="PROSITE" id="PS01095">
    <property type="entry name" value="GH18_1"/>
    <property type="match status" value="1"/>
</dbReference>
<reference evidence="6" key="2">
    <citation type="journal article" date="2022" name="Hortic Res">
        <title>The genome of Dioscorea zingiberensis sheds light on the biosynthesis, origin and evolution of the medicinally important diosgenin saponins.</title>
        <authorList>
            <person name="Li Y."/>
            <person name="Tan C."/>
            <person name="Li Z."/>
            <person name="Guo J."/>
            <person name="Li S."/>
            <person name="Chen X."/>
            <person name="Wang C."/>
            <person name="Dai X."/>
            <person name="Yang H."/>
            <person name="Song W."/>
            <person name="Hou L."/>
            <person name="Xu J."/>
            <person name="Tong Z."/>
            <person name="Xu A."/>
            <person name="Yuan X."/>
            <person name="Wang W."/>
            <person name="Yang Q."/>
            <person name="Chen L."/>
            <person name="Sun Z."/>
            <person name="Wang K."/>
            <person name="Pan B."/>
            <person name="Chen J."/>
            <person name="Bao Y."/>
            <person name="Liu F."/>
            <person name="Qi X."/>
            <person name="Gang D.R."/>
            <person name="Wen J."/>
            <person name="Li J."/>
        </authorList>
    </citation>
    <scope>NUCLEOTIDE SEQUENCE</scope>
    <source>
        <strain evidence="6">Dzin_1.0</strain>
    </source>
</reference>
<evidence type="ECO:0000256" key="4">
    <source>
        <dbReference type="RuleBase" id="RU004453"/>
    </source>
</evidence>
<evidence type="ECO:0000256" key="2">
    <source>
        <dbReference type="ARBA" id="ARBA00023295"/>
    </source>
</evidence>
<dbReference type="Pfam" id="PF00704">
    <property type="entry name" value="Glyco_hydro_18"/>
    <property type="match status" value="1"/>
</dbReference>
<dbReference type="PANTHER" id="PTHR46476:SF13">
    <property type="entry name" value="2, PUTATIVE, EXPRESSED-RELATED"/>
    <property type="match status" value="1"/>
</dbReference>
<dbReference type="EMBL" id="JAGGNH010000002">
    <property type="protein sequence ID" value="KAJ0981568.1"/>
    <property type="molecule type" value="Genomic_DNA"/>
</dbReference>
<dbReference type="PANTHER" id="PTHR46476">
    <property type="entry name" value="CHITINASE 2-LIKE"/>
    <property type="match status" value="1"/>
</dbReference>
<sequence>MIISLGDHAINEAVRSYSSLLTISCATGRIWEKKPSIIVYLTTWLADVNIDVNRIAEMFSIIEEEIQVKLSTCNIKFLSNDVLIEYAIHGQLSKKLDTYSYGFVVREIVSGRKYNALFEMYACNGMGEEDTLWSTMIIEYACHGMGEEALFYSLRYCKGLVEFHFILSFGIDYTNISSLGDNQLPNNGKFKAFWDTQNLNPLAIAAIKQAHKNVRVLISLGGDTLFNRWVYFQPYTIDSWVDNAVASLTKIILSYNLDGIDIDYEHFSADENTFAECIGRLVKTLKDNGIISYASIAPYEDPDVQSHYKALWSKYGHLIDHVNFQFYAYNTGTNMSQFLDYFEAQRLNYYGGKMLASFSTEGEGGLVPRDGFFTACESLLKQGKLSGIFIWCADASKKDGFHYEEQAQQLLAKAAYNNY</sequence>
<evidence type="ECO:0000259" key="5">
    <source>
        <dbReference type="PROSITE" id="PS51910"/>
    </source>
</evidence>
<dbReference type="CDD" id="cd06544">
    <property type="entry name" value="GH18_narbonin"/>
    <property type="match status" value="1"/>
</dbReference>
<dbReference type="OrthoDB" id="3012298at2759"/>
<protein>
    <recommendedName>
        <fullName evidence="5">GH18 domain-containing protein</fullName>
    </recommendedName>
</protein>
<evidence type="ECO:0000313" key="7">
    <source>
        <dbReference type="Proteomes" id="UP001085076"/>
    </source>
</evidence>
<proteinExistence type="inferred from homology"/>
<evidence type="ECO:0000313" key="6">
    <source>
        <dbReference type="EMBL" id="KAJ0981568.1"/>
    </source>
</evidence>
<reference evidence="6" key="1">
    <citation type="submission" date="2021-03" db="EMBL/GenBank/DDBJ databases">
        <authorList>
            <person name="Li Z."/>
            <person name="Yang C."/>
        </authorList>
    </citation>
    <scope>NUCLEOTIDE SEQUENCE</scope>
    <source>
        <strain evidence="6">Dzin_1.0</strain>
        <tissue evidence="6">Leaf</tissue>
    </source>
</reference>
<gene>
    <name evidence="6" type="ORF">J5N97_009823</name>
</gene>
<evidence type="ECO:0000256" key="3">
    <source>
        <dbReference type="RuleBase" id="RU000489"/>
    </source>
</evidence>
<accession>A0A9D5CY97</accession>
<comment type="caution">
    <text evidence="6">The sequence shown here is derived from an EMBL/GenBank/DDBJ whole genome shotgun (WGS) entry which is preliminary data.</text>
</comment>
<keyword evidence="2 3" id="KW-0326">Glycosidase</keyword>
<dbReference type="InterPro" id="IPR001223">
    <property type="entry name" value="Glyco_hydro18_cat"/>
</dbReference>
<dbReference type="Gene3D" id="3.20.20.80">
    <property type="entry name" value="Glycosidases"/>
    <property type="match status" value="1"/>
</dbReference>
<dbReference type="GO" id="GO:0004553">
    <property type="term" value="F:hydrolase activity, hydrolyzing O-glycosyl compounds"/>
    <property type="evidence" value="ECO:0007669"/>
    <property type="project" value="InterPro"/>
</dbReference>
<comment type="similarity">
    <text evidence="4">Belongs to the glycosyl hydrolase 18 family.</text>
</comment>
<dbReference type="InterPro" id="IPR001579">
    <property type="entry name" value="Glyco_hydro_18_chit_AS"/>
</dbReference>
<keyword evidence="1 3" id="KW-0378">Hydrolase</keyword>
<dbReference type="AlphaFoldDB" id="A0A9D5CY97"/>